<accession>A0A4R9K436</accession>
<keyword evidence="3" id="KW-1185">Reference proteome</keyword>
<evidence type="ECO:0000313" key="2">
    <source>
        <dbReference type="EMBL" id="TGL60859.1"/>
    </source>
</evidence>
<dbReference type="Proteomes" id="UP000297762">
    <property type="component" value="Unassembled WGS sequence"/>
</dbReference>
<evidence type="ECO:0000313" key="3">
    <source>
        <dbReference type="Proteomes" id="UP000297762"/>
    </source>
</evidence>
<organism evidence="2 3">
    <name type="scientific">Leptospira sarikeiensis</name>
    <dbReference type="NCBI Taxonomy" id="2484943"/>
    <lineage>
        <taxon>Bacteria</taxon>
        <taxon>Pseudomonadati</taxon>
        <taxon>Spirochaetota</taxon>
        <taxon>Spirochaetia</taxon>
        <taxon>Leptospirales</taxon>
        <taxon>Leptospiraceae</taxon>
        <taxon>Leptospira</taxon>
    </lineage>
</organism>
<dbReference type="OrthoDB" id="123053at2"/>
<dbReference type="EMBL" id="RQGF01000028">
    <property type="protein sequence ID" value="TGL60859.1"/>
    <property type="molecule type" value="Genomic_DNA"/>
</dbReference>
<comment type="caution">
    <text evidence="2">The sequence shown here is derived from an EMBL/GenBank/DDBJ whole genome shotgun (WGS) entry which is preliminary data.</text>
</comment>
<dbReference type="RefSeq" id="WP_135650106.1">
    <property type="nucleotide sequence ID" value="NZ_RQGF01000028.1"/>
</dbReference>
<keyword evidence="1" id="KW-1133">Transmembrane helix</keyword>
<name>A0A4R9K436_9LEPT</name>
<dbReference type="AlphaFoldDB" id="A0A4R9K436"/>
<keyword evidence="1" id="KW-0472">Membrane</keyword>
<keyword evidence="1" id="KW-0812">Transmembrane</keyword>
<gene>
    <name evidence="2" type="ORF">EHQ64_13700</name>
</gene>
<proteinExistence type="predicted"/>
<feature type="transmembrane region" description="Helical" evidence="1">
    <location>
        <begin position="12"/>
        <end position="36"/>
    </location>
</feature>
<reference evidence="2" key="1">
    <citation type="journal article" date="2019" name="PLoS Negl. Trop. Dis.">
        <title>Revisiting the worldwide diversity of Leptospira species in the environment.</title>
        <authorList>
            <person name="Vincent A.T."/>
            <person name="Schiettekatte O."/>
            <person name="Bourhy P."/>
            <person name="Veyrier F.J."/>
            <person name="Picardeau M."/>
        </authorList>
    </citation>
    <scope>NUCLEOTIDE SEQUENCE [LARGE SCALE GENOMIC DNA]</scope>
    <source>
        <strain evidence="2">201702455</strain>
    </source>
</reference>
<protein>
    <submittedName>
        <fullName evidence="2">Uncharacterized protein</fullName>
    </submittedName>
</protein>
<evidence type="ECO:0000256" key="1">
    <source>
        <dbReference type="SAM" id="Phobius"/>
    </source>
</evidence>
<sequence>MHDRDEIKFRLGKLFLILFAIPAFFFGMAYAVWQLWNWLLPDIFGFKQINYWQALGLFVLSHLLFKGGQWFGPGHHHGGRRHWKRRMKEKMRERLQAKLDQIDRELKE</sequence>
<feature type="transmembrane region" description="Helical" evidence="1">
    <location>
        <begin position="48"/>
        <end position="65"/>
    </location>
</feature>